<dbReference type="RefSeq" id="WP_379895755.1">
    <property type="nucleotide sequence ID" value="NZ_CBCSCT010000015.1"/>
</dbReference>
<evidence type="ECO:0000313" key="6">
    <source>
        <dbReference type="EMBL" id="MFC5988292.1"/>
    </source>
</evidence>
<dbReference type="PANTHER" id="PTHR30246:SF1">
    <property type="entry name" value="2-DEHYDRO-3-DEOXY-6-PHOSPHOGALACTONATE ALDOLASE-RELATED"/>
    <property type="match status" value="1"/>
</dbReference>
<evidence type="ECO:0000256" key="4">
    <source>
        <dbReference type="ARBA" id="ARBA00023239"/>
    </source>
</evidence>
<dbReference type="Gene3D" id="3.20.20.70">
    <property type="entry name" value="Aldolase class I"/>
    <property type="match status" value="1"/>
</dbReference>
<sequence length="218" mass="24093">MKRVHPYTLEHTLDRERIIVIARGVHPERILHTAEALLEGGIHTLEVTLNSEDALRSIRMLSKTFQGQMHIGAGTVLDHDDFLHAVEAGAEFIVTPNVDEEVIHAAVKEDLPIFPGAATPTEIVKSWKAGATAVKLFPNFGCSYIKELQGPFSHIPLIALGGVDAENIADYLRHRVFAVGIGGYLIDLAAIEKGQYQVIKERAQRLIEIVEQYRLSSS</sequence>
<reference evidence="7" key="1">
    <citation type="journal article" date="2019" name="Int. J. Syst. Evol. Microbiol.">
        <title>The Global Catalogue of Microorganisms (GCM) 10K type strain sequencing project: providing services to taxonomists for standard genome sequencing and annotation.</title>
        <authorList>
            <consortium name="The Broad Institute Genomics Platform"/>
            <consortium name="The Broad Institute Genome Sequencing Center for Infectious Disease"/>
            <person name="Wu L."/>
            <person name="Ma J."/>
        </authorList>
    </citation>
    <scope>NUCLEOTIDE SEQUENCE [LARGE SCALE GENOMIC DNA]</scope>
    <source>
        <strain evidence="7">CCM 8749</strain>
    </source>
</reference>
<evidence type="ECO:0000256" key="5">
    <source>
        <dbReference type="ARBA" id="ARBA00023277"/>
    </source>
</evidence>
<organism evidence="6 7">
    <name type="scientific">Marinicrinis lubricantis</name>
    <dbReference type="NCBI Taxonomy" id="2086470"/>
    <lineage>
        <taxon>Bacteria</taxon>
        <taxon>Bacillati</taxon>
        <taxon>Bacillota</taxon>
        <taxon>Bacilli</taxon>
        <taxon>Bacillales</taxon>
        <taxon>Paenibacillaceae</taxon>
    </lineage>
</organism>
<accession>A0ABW1IT42</accession>
<evidence type="ECO:0000256" key="2">
    <source>
        <dbReference type="ARBA" id="ARBA00006906"/>
    </source>
</evidence>
<comment type="subunit">
    <text evidence="3">Homotrimer.</text>
</comment>
<dbReference type="CDD" id="cd00452">
    <property type="entry name" value="KDPG_aldolase"/>
    <property type="match status" value="1"/>
</dbReference>
<keyword evidence="5" id="KW-0119">Carbohydrate metabolism</keyword>
<gene>
    <name evidence="6" type="ORF">ACFPXP_17960</name>
</gene>
<protein>
    <submittedName>
        <fullName evidence="6">Bifunctional 4-hydroxy-2-oxoglutarate aldolase/2-dehydro-3-deoxy-phosphogluconate aldolase</fullName>
    </submittedName>
</protein>
<keyword evidence="4" id="KW-0456">Lyase</keyword>
<dbReference type="Proteomes" id="UP001596250">
    <property type="component" value="Unassembled WGS sequence"/>
</dbReference>
<evidence type="ECO:0000256" key="1">
    <source>
        <dbReference type="ARBA" id="ARBA00004761"/>
    </source>
</evidence>
<comment type="similarity">
    <text evidence="2">Belongs to the KHG/KDPG aldolase family.</text>
</comment>
<dbReference type="SUPFAM" id="SSF51569">
    <property type="entry name" value="Aldolase"/>
    <property type="match status" value="1"/>
</dbReference>
<proteinExistence type="inferred from homology"/>
<name>A0ABW1IT42_9BACL</name>
<dbReference type="PANTHER" id="PTHR30246">
    <property type="entry name" value="2-KETO-3-DEOXY-6-PHOSPHOGLUCONATE ALDOLASE"/>
    <property type="match status" value="1"/>
</dbReference>
<dbReference type="EMBL" id="JBHSQV010000179">
    <property type="protein sequence ID" value="MFC5988292.1"/>
    <property type="molecule type" value="Genomic_DNA"/>
</dbReference>
<dbReference type="NCBIfam" id="TIGR01182">
    <property type="entry name" value="eda"/>
    <property type="match status" value="1"/>
</dbReference>
<evidence type="ECO:0000256" key="3">
    <source>
        <dbReference type="ARBA" id="ARBA00011233"/>
    </source>
</evidence>
<dbReference type="Pfam" id="PF01081">
    <property type="entry name" value="Aldolase"/>
    <property type="match status" value="1"/>
</dbReference>
<comment type="pathway">
    <text evidence="1">Carbohydrate acid metabolism.</text>
</comment>
<dbReference type="InterPro" id="IPR013785">
    <property type="entry name" value="Aldolase_TIM"/>
</dbReference>
<evidence type="ECO:0000313" key="7">
    <source>
        <dbReference type="Proteomes" id="UP001596250"/>
    </source>
</evidence>
<dbReference type="InterPro" id="IPR000887">
    <property type="entry name" value="Aldlse_KDPG_KHG"/>
</dbReference>
<comment type="caution">
    <text evidence="6">The sequence shown here is derived from an EMBL/GenBank/DDBJ whole genome shotgun (WGS) entry which is preliminary data.</text>
</comment>
<keyword evidence="7" id="KW-1185">Reference proteome</keyword>